<feature type="chain" id="PRO_5016329724" evidence="1">
    <location>
        <begin position="21"/>
        <end position="223"/>
    </location>
</feature>
<gene>
    <name evidence="2" type="ORF">IMCC3135_19155</name>
</gene>
<sequence>MNSLKIALLSSALAATNLFAETIDERIVQADKVVDGQTVDEYVNTWWQWTYTMPSELNPVRDYTGKHCHVGQQGDVWFLAGGYGSSTINRQCEIPAGKYIFFPVINMVYFPRYPNSYTCDMAKTSAALNNDKLLDIYIELDGITSWNPASTRMASPDCFDLLGMVPKEYEPPKVYPAATDGYWVMLKPLSKGKHTLKFQAVYDRQGGAYGRMAQDIEYELNIR</sequence>
<evidence type="ECO:0000313" key="3">
    <source>
        <dbReference type="Proteomes" id="UP000250079"/>
    </source>
</evidence>
<organism evidence="2 3">
    <name type="scientific">Granulosicoccus antarcticus IMCC3135</name>
    <dbReference type="NCBI Taxonomy" id="1192854"/>
    <lineage>
        <taxon>Bacteria</taxon>
        <taxon>Pseudomonadati</taxon>
        <taxon>Pseudomonadota</taxon>
        <taxon>Gammaproteobacteria</taxon>
        <taxon>Chromatiales</taxon>
        <taxon>Granulosicoccaceae</taxon>
        <taxon>Granulosicoccus</taxon>
    </lineage>
</organism>
<dbReference type="EMBL" id="CP018632">
    <property type="protein sequence ID" value="ASJ73910.1"/>
    <property type="molecule type" value="Genomic_DNA"/>
</dbReference>
<keyword evidence="3" id="KW-1185">Reference proteome</keyword>
<dbReference type="AlphaFoldDB" id="A0A2Z2NYI0"/>
<keyword evidence="1" id="KW-0732">Signal</keyword>
<protein>
    <submittedName>
        <fullName evidence="2">Uncharacterized protein</fullName>
    </submittedName>
</protein>
<proteinExistence type="predicted"/>
<feature type="signal peptide" evidence="1">
    <location>
        <begin position="1"/>
        <end position="20"/>
    </location>
</feature>
<evidence type="ECO:0000256" key="1">
    <source>
        <dbReference type="SAM" id="SignalP"/>
    </source>
</evidence>
<dbReference type="RefSeq" id="WP_088919023.1">
    <property type="nucleotide sequence ID" value="NZ_CP018632.1"/>
</dbReference>
<dbReference type="OrthoDB" id="5511088at2"/>
<reference evidence="2 3" key="1">
    <citation type="submission" date="2016-12" db="EMBL/GenBank/DDBJ databases">
        <authorList>
            <person name="Song W.-J."/>
            <person name="Kurnit D.M."/>
        </authorList>
    </citation>
    <scope>NUCLEOTIDE SEQUENCE [LARGE SCALE GENOMIC DNA]</scope>
    <source>
        <strain evidence="2 3">IMCC3135</strain>
    </source>
</reference>
<name>A0A2Z2NYI0_9GAMM</name>
<dbReference type="KEGG" id="gai:IMCC3135_19155"/>
<dbReference type="Proteomes" id="UP000250079">
    <property type="component" value="Chromosome"/>
</dbReference>
<accession>A0A2Z2NYI0</accession>
<evidence type="ECO:0000313" key="2">
    <source>
        <dbReference type="EMBL" id="ASJ73910.1"/>
    </source>
</evidence>